<sequence length="636" mass="68130">MPFTNLREVSPSPSGIRATHSRQMSSLSMTTLTTSQSHYPSEPLLRNADHREAHAQQPPHPDTSVEDRRYWEKVSARRMRRLRLLKGALWSIIGSWASYTTIRYFIAYAVYSESGIRQSVALSLGISSLLSLLVAAALALSVVVPRHFTLSRPLSRSLGKSLRHVSQFLASFFLFVPAAVNLALVFSWRNTGSELSLRGRCHWSLDVVWVGVGGQCTPHAPAWGVWLAAAVSRFVLTAAILITYHLVSRAYRASRWLHYCATDGQRRDTVDITRMEPGDTPSRPSPVLQPFIPKKWGVRNQIPLHYEHEYAGLDSVDSSTLSEDDSLPRSVESSSSPSRRAALVSNVGEGELGGFADRFRALVDRVSLELEEARNLESEPPPRTPPLHHVLDTHTPYMSIDEFGREVHTEEPVAMFGGVIRRMPTIDSVGSRELASLRSTMLVSACGGVAGPPSIAPSSSTSSRPPTRATMVSFNDAASASLASASAQSSRSNSIHRPRMPSELGEIGSASARPGSGGSGGAGNIETASAPPRSRSNSQGANEVLAPVTEHGEHPDGAPRSWAPRRLCDTPEQLLAAGASELGELVMARPGTARSRSLGSSSPSRSATSTTYFTAGTGSSGDTGTSGSGGGGGAPR</sequence>
<feature type="compositionally biased region" description="Low complexity" evidence="1">
    <location>
        <begin position="328"/>
        <end position="340"/>
    </location>
</feature>
<feature type="transmembrane region" description="Helical" evidence="2">
    <location>
        <begin position="87"/>
        <end position="110"/>
    </location>
</feature>
<keyword evidence="2" id="KW-1133">Transmembrane helix</keyword>
<proteinExistence type="predicted"/>
<evidence type="ECO:0000256" key="2">
    <source>
        <dbReference type="SAM" id="Phobius"/>
    </source>
</evidence>
<feature type="transmembrane region" description="Helical" evidence="2">
    <location>
        <begin position="122"/>
        <end position="144"/>
    </location>
</feature>
<feature type="transmembrane region" description="Helical" evidence="2">
    <location>
        <begin position="223"/>
        <end position="247"/>
    </location>
</feature>
<keyword evidence="4" id="KW-1185">Reference proteome</keyword>
<feature type="region of interest" description="Disordered" evidence="1">
    <location>
        <begin position="588"/>
        <end position="636"/>
    </location>
</feature>
<evidence type="ECO:0000256" key="1">
    <source>
        <dbReference type="SAM" id="MobiDB-lite"/>
    </source>
</evidence>
<organism evidence="3 4">
    <name type="scientific">Lactarius akahatsu</name>
    <dbReference type="NCBI Taxonomy" id="416441"/>
    <lineage>
        <taxon>Eukaryota</taxon>
        <taxon>Fungi</taxon>
        <taxon>Dikarya</taxon>
        <taxon>Basidiomycota</taxon>
        <taxon>Agaricomycotina</taxon>
        <taxon>Agaricomycetes</taxon>
        <taxon>Russulales</taxon>
        <taxon>Russulaceae</taxon>
        <taxon>Lactarius</taxon>
    </lineage>
</organism>
<feature type="region of interest" description="Disordered" evidence="1">
    <location>
        <begin position="483"/>
        <end position="540"/>
    </location>
</feature>
<feature type="compositionally biased region" description="Low complexity" evidence="1">
    <location>
        <begin position="588"/>
        <end position="617"/>
    </location>
</feature>
<name>A0AAD4LDZ7_9AGAM</name>
<feature type="compositionally biased region" description="Gly residues" evidence="1">
    <location>
        <begin position="618"/>
        <end position="636"/>
    </location>
</feature>
<feature type="transmembrane region" description="Helical" evidence="2">
    <location>
        <begin position="165"/>
        <end position="188"/>
    </location>
</feature>
<feature type="region of interest" description="Disordered" evidence="1">
    <location>
        <begin position="450"/>
        <end position="469"/>
    </location>
</feature>
<gene>
    <name evidence="3" type="ORF">EDB92DRAFT_1948005</name>
</gene>
<protein>
    <submittedName>
        <fullName evidence="3">Uncharacterized protein</fullName>
    </submittedName>
</protein>
<feature type="region of interest" description="Disordered" evidence="1">
    <location>
        <begin position="317"/>
        <end position="340"/>
    </location>
</feature>
<feature type="compositionally biased region" description="Low complexity" evidence="1">
    <location>
        <begin position="483"/>
        <end position="493"/>
    </location>
</feature>
<dbReference type="EMBL" id="JAKELL010000042">
    <property type="protein sequence ID" value="KAH8988317.1"/>
    <property type="molecule type" value="Genomic_DNA"/>
</dbReference>
<reference evidence="3" key="1">
    <citation type="submission" date="2022-01" db="EMBL/GenBank/DDBJ databases">
        <title>Comparative genomics reveals a dynamic genome evolution in the ectomycorrhizal milk-cap (Lactarius) mushrooms.</title>
        <authorList>
            <consortium name="DOE Joint Genome Institute"/>
            <person name="Lebreton A."/>
            <person name="Tang N."/>
            <person name="Kuo A."/>
            <person name="LaButti K."/>
            <person name="Drula E."/>
            <person name="Barry K."/>
            <person name="Clum A."/>
            <person name="Lipzen A."/>
            <person name="Mousain D."/>
            <person name="Ng V."/>
            <person name="Wang R."/>
            <person name="Wang X."/>
            <person name="Dai Y."/>
            <person name="Henrissat B."/>
            <person name="Grigoriev I.V."/>
            <person name="Guerin-Laguette A."/>
            <person name="Yu F."/>
            <person name="Martin F.M."/>
        </authorList>
    </citation>
    <scope>NUCLEOTIDE SEQUENCE</scope>
    <source>
        <strain evidence="3">QP</strain>
    </source>
</reference>
<accession>A0AAD4LDZ7</accession>
<comment type="caution">
    <text evidence="3">The sequence shown here is derived from an EMBL/GenBank/DDBJ whole genome shotgun (WGS) entry which is preliminary data.</text>
</comment>
<feature type="compositionally biased region" description="Low complexity" evidence="1">
    <location>
        <begin position="23"/>
        <end position="37"/>
    </location>
</feature>
<feature type="region of interest" description="Disordered" evidence="1">
    <location>
        <begin position="1"/>
        <end position="42"/>
    </location>
</feature>
<evidence type="ECO:0000313" key="3">
    <source>
        <dbReference type="EMBL" id="KAH8988317.1"/>
    </source>
</evidence>
<dbReference type="Proteomes" id="UP001201163">
    <property type="component" value="Unassembled WGS sequence"/>
</dbReference>
<keyword evidence="2" id="KW-0812">Transmembrane</keyword>
<keyword evidence="2" id="KW-0472">Membrane</keyword>
<feature type="compositionally biased region" description="Low complexity" evidence="1">
    <location>
        <begin position="452"/>
        <end position="469"/>
    </location>
</feature>
<dbReference type="AlphaFoldDB" id="A0AAD4LDZ7"/>
<evidence type="ECO:0000313" key="4">
    <source>
        <dbReference type="Proteomes" id="UP001201163"/>
    </source>
</evidence>